<dbReference type="EMBL" id="PYOC01000002">
    <property type="protein sequence ID" value="PSV48318.1"/>
    <property type="molecule type" value="Genomic_DNA"/>
</dbReference>
<proteinExistence type="predicted"/>
<keyword evidence="2" id="KW-1185">Reference proteome</keyword>
<dbReference type="Pfam" id="PF08748">
    <property type="entry name" value="Phage_TAC_4"/>
    <property type="match status" value="1"/>
</dbReference>
<name>A0A2T3LAG7_9GAMM</name>
<accession>A0A2T3LAG7</accession>
<dbReference type="RefSeq" id="WP_107252925.1">
    <property type="nucleotide sequence ID" value="NZ_PYOC01000002.1"/>
</dbReference>
<protein>
    <submittedName>
        <fullName evidence="1">Uncharacterized protein</fullName>
    </submittedName>
</protein>
<reference evidence="1 2" key="1">
    <citation type="submission" date="2018-03" db="EMBL/GenBank/DDBJ databases">
        <title>Whole genome sequencing of Histamine producing bacteria.</title>
        <authorList>
            <person name="Butler K."/>
        </authorList>
    </citation>
    <scope>NUCLEOTIDE SEQUENCE [LARGE SCALE GENOMIC DNA]</scope>
    <source>
        <strain evidence="1 2">ATCC 19614</strain>
    </source>
</reference>
<organism evidence="1 2">
    <name type="scientific">Photobacterium indicum</name>
    <dbReference type="NCBI Taxonomy" id="81447"/>
    <lineage>
        <taxon>Bacteria</taxon>
        <taxon>Pseudomonadati</taxon>
        <taxon>Pseudomonadota</taxon>
        <taxon>Gammaproteobacteria</taxon>
        <taxon>Vibrionales</taxon>
        <taxon>Vibrionaceae</taxon>
        <taxon>Photobacterium</taxon>
    </lineage>
</organism>
<evidence type="ECO:0000313" key="2">
    <source>
        <dbReference type="Proteomes" id="UP000241803"/>
    </source>
</evidence>
<comment type="caution">
    <text evidence="1">The sequence shown here is derived from an EMBL/GenBank/DDBJ whole genome shotgun (WGS) entry which is preliminary data.</text>
</comment>
<dbReference type="Proteomes" id="UP000241803">
    <property type="component" value="Unassembled WGS sequence"/>
</dbReference>
<sequence length="124" mass="13827">MSLLVLGKTPDSFEGKVELIDAGGSSQELPLTFKYFTSLEYAKLSDGWGDNDTKTTSLAETNEAVVKKTFDQYAKVLQQILVGWDIDAEFTKANIVKLCDEYPDAFTAIVDEHRSTLLERRLGN</sequence>
<dbReference type="AlphaFoldDB" id="A0A2T3LAG7"/>
<evidence type="ECO:0000313" key="1">
    <source>
        <dbReference type="EMBL" id="PSV48318.1"/>
    </source>
</evidence>
<dbReference type="InterPro" id="IPR014859">
    <property type="entry name" value="Phage_TAC_4"/>
</dbReference>
<gene>
    <name evidence="1" type="ORF">C9J47_07275</name>
</gene>